<evidence type="ECO:0000313" key="3">
    <source>
        <dbReference type="Proteomes" id="UP000789901"/>
    </source>
</evidence>
<evidence type="ECO:0000313" key="2">
    <source>
        <dbReference type="EMBL" id="CAG8819324.1"/>
    </source>
</evidence>
<keyword evidence="3" id="KW-1185">Reference proteome</keyword>
<feature type="non-terminal residue" evidence="2">
    <location>
        <position position="1"/>
    </location>
</feature>
<evidence type="ECO:0000256" key="1">
    <source>
        <dbReference type="SAM" id="Coils"/>
    </source>
</evidence>
<accession>A0ABN7W7C5</accession>
<protein>
    <submittedName>
        <fullName evidence="2">3953_t:CDS:1</fullName>
    </submittedName>
</protein>
<dbReference type="Proteomes" id="UP000789901">
    <property type="component" value="Unassembled WGS sequence"/>
</dbReference>
<comment type="caution">
    <text evidence="2">The sequence shown here is derived from an EMBL/GenBank/DDBJ whole genome shotgun (WGS) entry which is preliminary data.</text>
</comment>
<dbReference type="EMBL" id="CAJVQB010033140">
    <property type="protein sequence ID" value="CAG8819324.1"/>
    <property type="molecule type" value="Genomic_DNA"/>
</dbReference>
<organism evidence="2 3">
    <name type="scientific">Gigaspora margarita</name>
    <dbReference type="NCBI Taxonomy" id="4874"/>
    <lineage>
        <taxon>Eukaryota</taxon>
        <taxon>Fungi</taxon>
        <taxon>Fungi incertae sedis</taxon>
        <taxon>Mucoromycota</taxon>
        <taxon>Glomeromycotina</taxon>
        <taxon>Glomeromycetes</taxon>
        <taxon>Diversisporales</taxon>
        <taxon>Gigasporaceae</taxon>
        <taxon>Gigaspora</taxon>
    </lineage>
</organism>
<gene>
    <name evidence="2" type="ORF">GMARGA_LOCUS27276</name>
</gene>
<keyword evidence="1" id="KW-0175">Coiled coil</keyword>
<sequence>DNIEQEKSKFKKFFKKLLKKNEEKKDIEKNFWNQTEKENDYSPYSVNINKDSFKSLLIQTEDEKQSGFDCLEISEYLNKRLKSILGFLDTHIGSYYNMYYDDKKYFKENNIFDLQEHRSKSRLFHPDRIPTNQSESISFVTITQNLFDNSPTYEKAIVQQDNNSIQLLRQTVLDYETRLDNYQRNVVNYEQRINSLENINQTLIKNIKELKETIAEVNIKIDLWNQNVNRIQKFVFEYFEEQKIYKN</sequence>
<feature type="coiled-coil region" evidence="1">
    <location>
        <begin position="165"/>
        <end position="227"/>
    </location>
</feature>
<reference evidence="2 3" key="1">
    <citation type="submission" date="2021-06" db="EMBL/GenBank/DDBJ databases">
        <authorList>
            <person name="Kallberg Y."/>
            <person name="Tangrot J."/>
            <person name="Rosling A."/>
        </authorList>
    </citation>
    <scope>NUCLEOTIDE SEQUENCE [LARGE SCALE GENOMIC DNA]</scope>
    <source>
        <strain evidence="2 3">120-4 pot B 10/14</strain>
    </source>
</reference>
<name>A0ABN7W7C5_GIGMA</name>
<proteinExistence type="predicted"/>